<dbReference type="PROSITE" id="PS01184">
    <property type="entry name" value="UBIE_2"/>
    <property type="match status" value="1"/>
</dbReference>
<dbReference type="AlphaFoldDB" id="A0A2G4T4H8"/>
<keyword evidence="1 5" id="KW-0489">Methyltransferase</keyword>
<keyword evidence="6" id="KW-1185">Reference proteome</keyword>
<feature type="domain" description="Methyltransferase" evidence="4">
    <location>
        <begin position="101"/>
        <end position="191"/>
    </location>
</feature>
<proteinExistence type="predicted"/>
<organism evidence="5 6">
    <name type="scientific">Rhizopus microsporus ATCC 52813</name>
    <dbReference type="NCBI Taxonomy" id="1340429"/>
    <lineage>
        <taxon>Eukaryota</taxon>
        <taxon>Fungi</taxon>
        <taxon>Fungi incertae sedis</taxon>
        <taxon>Mucoromycota</taxon>
        <taxon>Mucoromycotina</taxon>
        <taxon>Mucoromycetes</taxon>
        <taxon>Mucorales</taxon>
        <taxon>Mucorineae</taxon>
        <taxon>Rhizopodaceae</taxon>
        <taxon>Rhizopus</taxon>
    </lineage>
</organism>
<keyword evidence="2 5" id="KW-0808">Transferase</keyword>
<accession>A0A2G4T4H8</accession>
<dbReference type="GeneID" id="35446377"/>
<evidence type="ECO:0000256" key="1">
    <source>
        <dbReference type="ARBA" id="ARBA00022603"/>
    </source>
</evidence>
<keyword evidence="3" id="KW-0949">S-adenosyl-L-methionine</keyword>
<evidence type="ECO:0000259" key="4">
    <source>
        <dbReference type="Pfam" id="PF13649"/>
    </source>
</evidence>
<dbReference type="CDD" id="cd02440">
    <property type="entry name" value="AdoMet_MTases"/>
    <property type="match status" value="1"/>
</dbReference>
<dbReference type="Gene3D" id="3.40.50.150">
    <property type="entry name" value="Vaccinia Virus protein VP39"/>
    <property type="match status" value="1"/>
</dbReference>
<dbReference type="PANTHER" id="PTHR43591">
    <property type="entry name" value="METHYLTRANSFERASE"/>
    <property type="match status" value="1"/>
</dbReference>
<evidence type="ECO:0000313" key="6">
    <source>
        <dbReference type="Proteomes" id="UP000242254"/>
    </source>
</evidence>
<dbReference type="GO" id="GO:0032259">
    <property type="term" value="P:methylation"/>
    <property type="evidence" value="ECO:0007669"/>
    <property type="project" value="UniProtKB-KW"/>
</dbReference>
<dbReference type="RefSeq" id="XP_023469629.1">
    <property type="nucleotide sequence ID" value="XM_023615389.1"/>
</dbReference>
<evidence type="ECO:0000313" key="5">
    <source>
        <dbReference type="EMBL" id="PHZ15921.1"/>
    </source>
</evidence>
<dbReference type="EMBL" id="KZ303843">
    <property type="protein sequence ID" value="PHZ15921.1"/>
    <property type="molecule type" value="Genomic_DNA"/>
</dbReference>
<evidence type="ECO:0000256" key="2">
    <source>
        <dbReference type="ARBA" id="ARBA00022679"/>
    </source>
</evidence>
<dbReference type="SUPFAM" id="SSF53335">
    <property type="entry name" value="S-adenosyl-L-methionine-dependent methyltransferases"/>
    <property type="match status" value="1"/>
</dbReference>
<dbReference type="Proteomes" id="UP000242254">
    <property type="component" value="Unassembled WGS sequence"/>
</dbReference>
<dbReference type="PANTHER" id="PTHR43591:SF24">
    <property type="entry name" value="2-METHOXY-6-POLYPRENYL-1,4-BENZOQUINOL METHYLASE, MITOCHONDRIAL"/>
    <property type="match status" value="1"/>
</dbReference>
<sequence>MGPFSVLSKATQHTKSTYSSKSAKVIVDIDEPLVEPKFPIKQYEYIEGRNYRQTKKPSEQFLPCDDEEIERLQINHLLFKSLFITPYFSPIQDQLRKGIKVLDVSAGPGWWIMDMAKQYPKSHFTAVDAVIYPISCPPANCHFRLMDMSTGLAFPDNTFDYVTQHDCLFRYSQQDWETMIPEIVRVTKPGGFIEFVELGGSIQDVGPNLSIWMMRLTVSLQTRNINLKIASQLESMIQSFDNVRHIESSHRSAPIGWYGRNGDIMLECIQRLFDSIKPKLCEDWSMNLAKYDKMVEAAAAECRDFKSWCNIHYTIAQKKKK</sequence>
<dbReference type="Pfam" id="PF13649">
    <property type="entry name" value="Methyltransf_25"/>
    <property type="match status" value="1"/>
</dbReference>
<dbReference type="InterPro" id="IPR041698">
    <property type="entry name" value="Methyltransf_25"/>
</dbReference>
<dbReference type="GO" id="GO:0008168">
    <property type="term" value="F:methyltransferase activity"/>
    <property type="evidence" value="ECO:0007669"/>
    <property type="project" value="UniProtKB-KW"/>
</dbReference>
<evidence type="ECO:0000256" key="3">
    <source>
        <dbReference type="ARBA" id="ARBA00022691"/>
    </source>
</evidence>
<protein>
    <submittedName>
        <fullName evidence="5">S-adenosyl-L-methionine-dependent methyltransferase</fullName>
    </submittedName>
</protein>
<name>A0A2G4T4H8_RHIZD</name>
<reference evidence="5 6" key="1">
    <citation type="journal article" date="2016" name="Proc. Natl. Acad. Sci. U.S.A.">
        <title>Lipid metabolic changes in an early divergent fungus govern the establishment of a mutualistic symbiosis with endobacteria.</title>
        <authorList>
            <person name="Lastovetsky O.A."/>
            <person name="Gaspar M.L."/>
            <person name="Mondo S.J."/>
            <person name="LaButti K.M."/>
            <person name="Sandor L."/>
            <person name="Grigoriev I.V."/>
            <person name="Henry S.A."/>
            <person name="Pawlowska T.E."/>
        </authorList>
    </citation>
    <scope>NUCLEOTIDE SEQUENCE [LARGE SCALE GENOMIC DNA]</scope>
    <source>
        <strain evidence="5 6">ATCC 52813</strain>
    </source>
</reference>
<gene>
    <name evidence="5" type="ORF">RHIMIDRAFT_54783</name>
</gene>
<dbReference type="STRING" id="1340429.A0A2G4T4H8"/>
<dbReference type="InterPro" id="IPR029063">
    <property type="entry name" value="SAM-dependent_MTases_sf"/>
</dbReference>
<dbReference type="InterPro" id="IPR023576">
    <property type="entry name" value="UbiE/COQ5_MeTrFase_CS"/>
</dbReference>